<dbReference type="Pfam" id="PF01975">
    <property type="entry name" value="SurE"/>
    <property type="match status" value="1"/>
</dbReference>
<keyword evidence="5 9" id="KW-0963">Cytoplasm</keyword>
<comment type="similarity">
    <text evidence="4 9">Belongs to the SurE nucleotidase family.</text>
</comment>
<evidence type="ECO:0000256" key="2">
    <source>
        <dbReference type="ARBA" id="ARBA00001946"/>
    </source>
</evidence>
<dbReference type="FunFam" id="3.40.1210.10:FF:000001">
    <property type="entry name" value="5'/3'-nucleotidase SurE"/>
    <property type="match status" value="1"/>
</dbReference>
<feature type="binding site" evidence="9">
    <location>
        <position position="91"/>
    </location>
    <ligand>
        <name>a divalent metal cation</name>
        <dbReference type="ChEBI" id="CHEBI:60240"/>
    </ligand>
</feature>
<comment type="catalytic activity">
    <reaction evidence="1 9">
        <text>a ribonucleoside 5'-phosphate + H2O = a ribonucleoside + phosphate</text>
        <dbReference type="Rhea" id="RHEA:12484"/>
        <dbReference type="ChEBI" id="CHEBI:15377"/>
        <dbReference type="ChEBI" id="CHEBI:18254"/>
        <dbReference type="ChEBI" id="CHEBI:43474"/>
        <dbReference type="ChEBI" id="CHEBI:58043"/>
        <dbReference type="EC" id="3.1.3.5"/>
    </reaction>
</comment>
<reference evidence="11 12" key="1">
    <citation type="journal article" date="2017" name="Genome Announc.">
        <title>Complete Genome Sequences of Two Acetylene-Fermenting Pelobacter acetylenicus Strains.</title>
        <authorList>
            <person name="Sutton J.M."/>
            <person name="Baesman S.M."/>
            <person name="Fierst J.L."/>
            <person name="Poret-Peterson A.T."/>
            <person name="Oremland R.S."/>
            <person name="Dunlap D.S."/>
            <person name="Akob D.M."/>
        </authorList>
    </citation>
    <scope>NUCLEOTIDE SEQUENCE [LARGE SCALE GENOMIC DNA]</scope>
    <source>
        <strain evidence="11 12">DSM 3247</strain>
    </source>
</reference>
<sequence>MLILVTNDDGVHAPGLAALAETLQELGHVVVVAPDRDRSAIGHALTLHAPLRADLLRPGVYAVDGTPTDCVNLGIHGLLTSRPDLVVAGINRGANVGDDITYSGTVSAAMEATLMGVPAIAVSLDGRTFSDAEFRHAARAALLISRKVLREGLPPDTYLNINVPAQPIRGMRLTRQGRRRYGDMVVEKIDPRGRKYYWLGGGACDFEQADGTDCHALGEGYISVTPLHLDMTNFQSFTFLAQWNADVVDV</sequence>
<evidence type="ECO:0000256" key="6">
    <source>
        <dbReference type="ARBA" id="ARBA00022723"/>
    </source>
</evidence>
<dbReference type="GO" id="GO:0008254">
    <property type="term" value="F:3'-nucleotidase activity"/>
    <property type="evidence" value="ECO:0007669"/>
    <property type="project" value="TreeGrafter"/>
</dbReference>
<evidence type="ECO:0000256" key="3">
    <source>
        <dbReference type="ARBA" id="ARBA00004496"/>
    </source>
</evidence>
<dbReference type="GO" id="GO:0005737">
    <property type="term" value="C:cytoplasm"/>
    <property type="evidence" value="ECO:0007669"/>
    <property type="project" value="UniProtKB-SubCell"/>
</dbReference>
<dbReference type="AlphaFoldDB" id="A0A1L3GIC1"/>
<dbReference type="NCBIfam" id="NF001492">
    <property type="entry name" value="PRK00346.2-2"/>
    <property type="match status" value="1"/>
</dbReference>
<dbReference type="PANTHER" id="PTHR30457">
    <property type="entry name" value="5'-NUCLEOTIDASE SURE"/>
    <property type="match status" value="1"/>
</dbReference>
<dbReference type="STRING" id="29542.A6070_05860"/>
<dbReference type="EMBL" id="CP015518">
    <property type="protein sequence ID" value="APG25625.1"/>
    <property type="molecule type" value="Genomic_DNA"/>
</dbReference>
<protein>
    <recommendedName>
        <fullName evidence="9">5'-nucleotidase SurE</fullName>
        <ecNumber evidence="9">3.1.3.5</ecNumber>
    </recommendedName>
    <alternativeName>
        <fullName evidence="9">Nucleoside 5'-monophosphate phosphohydrolase</fullName>
    </alternativeName>
</protein>
<dbReference type="Proteomes" id="UP000182264">
    <property type="component" value="Chromosome"/>
</dbReference>
<feature type="domain" description="Survival protein SurE-like phosphatase/nucleotidase" evidence="10">
    <location>
        <begin position="3"/>
        <end position="182"/>
    </location>
</feature>
<dbReference type="SUPFAM" id="SSF64167">
    <property type="entry name" value="SurE-like"/>
    <property type="match status" value="1"/>
</dbReference>
<dbReference type="EC" id="3.1.3.5" evidence="9"/>
<keyword evidence="8 9" id="KW-0378">Hydrolase</keyword>
<dbReference type="RefSeq" id="WP_072287465.1">
    <property type="nucleotide sequence ID" value="NZ_CP015455.1"/>
</dbReference>
<feature type="binding site" evidence="9">
    <location>
        <position position="39"/>
    </location>
    <ligand>
        <name>a divalent metal cation</name>
        <dbReference type="ChEBI" id="CHEBI:60240"/>
    </ligand>
</feature>
<feature type="binding site" evidence="9">
    <location>
        <position position="8"/>
    </location>
    <ligand>
        <name>a divalent metal cation</name>
        <dbReference type="ChEBI" id="CHEBI:60240"/>
    </ligand>
</feature>
<dbReference type="NCBIfam" id="NF001490">
    <property type="entry name" value="PRK00346.1-4"/>
    <property type="match status" value="1"/>
</dbReference>
<dbReference type="GO" id="GO:0004309">
    <property type="term" value="F:exopolyphosphatase activity"/>
    <property type="evidence" value="ECO:0007669"/>
    <property type="project" value="TreeGrafter"/>
</dbReference>
<dbReference type="Gene3D" id="3.40.1210.10">
    <property type="entry name" value="Survival protein SurE-like phosphatase/nucleotidase"/>
    <property type="match status" value="1"/>
</dbReference>
<evidence type="ECO:0000313" key="12">
    <source>
        <dbReference type="Proteomes" id="UP000182264"/>
    </source>
</evidence>
<dbReference type="KEGG" id="pace:A6070_05860"/>
<evidence type="ECO:0000256" key="8">
    <source>
        <dbReference type="ARBA" id="ARBA00022801"/>
    </source>
</evidence>
<comment type="cofactor">
    <cofactor evidence="9">
        <name>a divalent metal cation</name>
        <dbReference type="ChEBI" id="CHEBI:60240"/>
    </cofactor>
    <text evidence="9">Binds 1 divalent metal cation per subunit.</text>
</comment>
<feature type="binding site" evidence="9">
    <location>
        <position position="9"/>
    </location>
    <ligand>
        <name>a divalent metal cation</name>
        <dbReference type="ChEBI" id="CHEBI:60240"/>
    </ligand>
</feature>
<dbReference type="PANTHER" id="PTHR30457:SF12">
    <property type="entry name" value="5'_3'-NUCLEOTIDASE SURE"/>
    <property type="match status" value="1"/>
</dbReference>
<proteinExistence type="inferred from homology"/>
<dbReference type="InterPro" id="IPR030048">
    <property type="entry name" value="SurE"/>
</dbReference>
<dbReference type="NCBIfam" id="TIGR00087">
    <property type="entry name" value="surE"/>
    <property type="match status" value="1"/>
</dbReference>
<dbReference type="HAMAP" id="MF_00060">
    <property type="entry name" value="SurE"/>
    <property type="match status" value="1"/>
</dbReference>
<evidence type="ECO:0000313" key="11">
    <source>
        <dbReference type="EMBL" id="APG25625.1"/>
    </source>
</evidence>
<comment type="cofactor">
    <cofactor evidence="2">
        <name>Mg(2+)</name>
        <dbReference type="ChEBI" id="CHEBI:18420"/>
    </cofactor>
</comment>
<comment type="subcellular location">
    <subcellularLocation>
        <location evidence="3 9">Cytoplasm</location>
    </subcellularLocation>
</comment>
<evidence type="ECO:0000256" key="9">
    <source>
        <dbReference type="HAMAP-Rule" id="MF_00060"/>
    </source>
</evidence>
<name>A0A1L3GIC1_SYNAC</name>
<evidence type="ECO:0000256" key="5">
    <source>
        <dbReference type="ARBA" id="ARBA00022490"/>
    </source>
</evidence>
<dbReference type="GO" id="GO:0046872">
    <property type="term" value="F:metal ion binding"/>
    <property type="evidence" value="ECO:0007669"/>
    <property type="project" value="UniProtKB-UniRule"/>
</dbReference>
<evidence type="ECO:0000256" key="4">
    <source>
        <dbReference type="ARBA" id="ARBA00011062"/>
    </source>
</evidence>
<organism evidence="11 12">
    <name type="scientific">Syntrophotalea acetylenica</name>
    <name type="common">Pelobacter acetylenicus</name>
    <dbReference type="NCBI Taxonomy" id="29542"/>
    <lineage>
        <taxon>Bacteria</taxon>
        <taxon>Pseudomonadati</taxon>
        <taxon>Thermodesulfobacteriota</taxon>
        <taxon>Desulfuromonadia</taxon>
        <taxon>Desulfuromonadales</taxon>
        <taxon>Syntrophotaleaceae</taxon>
        <taxon>Syntrophotalea</taxon>
    </lineage>
</organism>
<gene>
    <name evidence="9" type="primary">surE</name>
    <name evidence="11" type="ORF">A7E75_11825</name>
</gene>
<dbReference type="GO" id="GO:0008253">
    <property type="term" value="F:5'-nucleotidase activity"/>
    <property type="evidence" value="ECO:0007669"/>
    <property type="project" value="UniProtKB-UniRule"/>
</dbReference>
<keyword evidence="6 9" id="KW-0479">Metal-binding</keyword>
<evidence type="ECO:0000256" key="7">
    <source>
        <dbReference type="ARBA" id="ARBA00022741"/>
    </source>
</evidence>
<dbReference type="OrthoDB" id="9780815at2"/>
<dbReference type="GO" id="GO:0000166">
    <property type="term" value="F:nucleotide binding"/>
    <property type="evidence" value="ECO:0007669"/>
    <property type="project" value="UniProtKB-KW"/>
</dbReference>
<keyword evidence="7 9" id="KW-0547">Nucleotide-binding</keyword>
<evidence type="ECO:0000256" key="1">
    <source>
        <dbReference type="ARBA" id="ARBA00000815"/>
    </source>
</evidence>
<evidence type="ECO:0000259" key="10">
    <source>
        <dbReference type="Pfam" id="PF01975"/>
    </source>
</evidence>
<comment type="function">
    <text evidence="9">Nucleotidase that shows phosphatase activity on nucleoside 5'-monophosphates.</text>
</comment>
<accession>A0A1L3GIC1</accession>
<dbReference type="InterPro" id="IPR002828">
    <property type="entry name" value="SurE-like_Pase/nucleotidase"/>
</dbReference>
<keyword evidence="12" id="KW-1185">Reference proteome</keyword>
<dbReference type="InterPro" id="IPR036523">
    <property type="entry name" value="SurE-like_sf"/>
</dbReference>